<keyword evidence="4" id="KW-0695">RNA-directed DNA polymerase</keyword>
<gene>
    <name evidence="4" type="ORF">Tco_1110802</name>
</gene>
<keyword evidence="1" id="KW-0862">Zinc</keyword>
<evidence type="ECO:0000256" key="1">
    <source>
        <dbReference type="PROSITE-ProRule" id="PRU00047"/>
    </source>
</evidence>
<dbReference type="InterPro" id="IPR043502">
    <property type="entry name" value="DNA/RNA_pol_sf"/>
</dbReference>
<dbReference type="SUPFAM" id="SSF50630">
    <property type="entry name" value="Acid proteases"/>
    <property type="match status" value="1"/>
</dbReference>
<keyword evidence="5" id="KW-1185">Reference proteome</keyword>
<keyword evidence="4" id="KW-0808">Transferase</keyword>
<comment type="caution">
    <text evidence="4">The sequence shown here is derived from an EMBL/GenBank/DDBJ whole genome shotgun (WGS) entry which is preliminary data.</text>
</comment>
<dbReference type="InterPro" id="IPR043128">
    <property type="entry name" value="Rev_trsase/Diguanyl_cyclase"/>
</dbReference>
<evidence type="ECO:0000313" key="4">
    <source>
        <dbReference type="EMBL" id="GJU00464.1"/>
    </source>
</evidence>
<feature type="region of interest" description="Disordered" evidence="2">
    <location>
        <begin position="73"/>
        <end position="102"/>
    </location>
</feature>
<dbReference type="CDD" id="cd00303">
    <property type="entry name" value="retropepsin_like"/>
    <property type="match status" value="1"/>
</dbReference>
<name>A0ABQ5IME1_9ASTR</name>
<accession>A0ABQ5IME1</accession>
<keyword evidence="1" id="KW-0479">Metal-binding</keyword>
<dbReference type="InterPro" id="IPR032567">
    <property type="entry name" value="RTL1-rel"/>
</dbReference>
<dbReference type="PROSITE" id="PS50158">
    <property type="entry name" value="ZF_CCHC"/>
    <property type="match status" value="1"/>
</dbReference>
<dbReference type="Proteomes" id="UP001151760">
    <property type="component" value="Unassembled WGS sequence"/>
</dbReference>
<reference evidence="4" key="1">
    <citation type="journal article" date="2022" name="Int. J. Mol. Sci.">
        <title>Draft Genome of Tanacetum Coccineum: Genomic Comparison of Closely Related Tanacetum-Family Plants.</title>
        <authorList>
            <person name="Yamashiro T."/>
            <person name="Shiraishi A."/>
            <person name="Nakayama K."/>
            <person name="Satake H."/>
        </authorList>
    </citation>
    <scope>NUCLEOTIDE SEQUENCE</scope>
</reference>
<feature type="domain" description="CCHC-type" evidence="3">
    <location>
        <begin position="129"/>
        <end position="144"/>
    </location>
</feature>
<dbReference type="InterPro" id="IPR036875">
    <property type="entry name" value="Znf_CCHC_sf"/>
</dbReference>
<sequence length="591" mass="66696">MMTVKYCPKGEIKKLEIDLWNLKVKGTDVANKKGLLVGLHLRFSELALMCGRMFHEESDEVEKYVGGLPNMIRGNGHQQQNKRQNTKRAYTAGPGEKREYTGSMPLSFGPNGNNNNRGNSGTTQNAITCYECGVQGNFKKDCPKLKNGNRGNQRGNGNAPAKVYVVGNAGTNPDSIVVMGTFLLNDRYASILFDTGGCYSYASILFDTGADRSFVSTTFSSLIDITPTTLDHYYDVELADGKIIRINTIIQGCTLNFSDHPFNINLMPVELGSFNVLVGMDWLAKYHAVIDYAEKIVRIPWGNKTLIVHGDESSRGNKTRLNIISCTKTHKYLLKGHHVFLAHVTMKETEDKSGEKRLEDVPIIRDFPKVFPEDLLGLPPTRQVEFQIDLMLGAAPFLTLGSSGLAFQKEGRIILNVHRLSGIKQADGEESTRYGHYEFQVMPFGLTNAPANKKEHEEHLKAILELLKKEELYAKFSKCLASYYRRFIEGFSKIAKPMTKLTQKKVAFEWGDKQEAAFQTLKNKIGCGIDAKREDHKSLQHIIDQKELNMRQRRWLELLSDYDCEIRYHPGKSNVIADALSRKEWIKPLRV</sequence>
<dbReference type="SUPFAM" id="SSF57756">
    <property type="entry name" value="Retrovirus zinc finger-like domains"/>
    <property type="match status" value="1"/>
</dbReference>
<dbReference type="EMBL" id="BQNB010020867">
    <property type="protein sequence ID" value="GJU00464.1"/>
    <property type="molecule type" value="Genomic_DNA"/>
</dbReference>
<keyword evidence="4" id="KW-0548">Nucleotidyltransferase</keyword>
<dbReference type="Gene3D" id="3.30.70.270">
    <property type="match status" value="1"/>
</dbReference>
<dbReference type="GO" id="GO:0003964">
    <property type="term" value="F:RNA-directed DNA polymerase activity"/>
    <property type="evidence" value="ECO:0007669"/>
    <property type="project" value="UniProtKB-KW"/>
</dbReference>
<keyword evidence="1" id="KW-0863">Zinc-finger</keyword>
<proteinExistence type="predicted"/>
<dbReference type="Gene3D" id="2.40.70.10">
    <property type="entry name" value="Acid Proteases"/>
    <property type="match status" value="1"/>
</dbReference>
<reference evidence="4" key="2">
    <citation type="submission" date="2022-01" db="EMBL/GenBank/DDBJ databases">
        <authorList>
            <person name="Yamashiro T."/>
            <person name="Shiraishi A."/>
            <person name="Satake H."/>
            <person name="Nakayama K."/>
        </authorList>
    </citation>
    <scope>NUCLEOTIDE SEQUENCE</scope>
</reference>
<evidence type="ECO:0000259" key="3">
    <source>
        <dbReference type="PROSITE" id="PS50158"/>
    </source>
</evidence>
<dbReference type="InterPro" id="IPR001878">
    <property type="entry name" value="Znf_CCHC"/>
</dbReference>
<organism evidence="4 5">
    <name type="scientific">Tanacetum coccineum</name>
    <dbReference type="NCBI Taxonomy" id="301880"/>
    <lineage>
        <taxon>Eukaryota</taxon>
        <taxon>Viridiplantae</taxon>
        <taxon>Streptophyta</taxon>
        <taxon>Embryophyta</taxon>
        <taxon>Tracheophyta</taxon>
        <taxon>Spermatophyta</taxon>
        <taxon>Magnoliopsida</taxon>
        <taxon>eudicotyledons</taxon>
        <taxon>Gunneridae</taxon>
        <taxon>Pentapetalae</taxon>
        <taxon>asterids</taxon>
        <taxon>campanulids</taxon>
        <taxon>Asterales</taxon>
        <taxon>Asteraceae</taxon>
        <taxon>Asteroideae</taxon>
        <taxon>Anthemideae</taxon>
        <taxon>Anthemidinae</taxon>
        <taxon>Tanacetum</taxon>
    </lineage>
</organism>
<dbReference type="InterPro" id="IPR021109">
    <property type="entry name" value="Peptidase_aspartic_dom_sf"/>
</dbReference>
<evidence type="ECO:0000313" key="5">
    <source>
        <dbReference type="Proteomes" id="UP001151760"/>
    </source>
</evidence>
<evidence type="ECO:0000256" key="2">
    <source>
        <dbReference type="SAM" id="MobiDB-lite"/>
    </source>
</evidence>
<dbReference type="SUPFAM" id="SSF56672">
    <property type="entry name" value="DNA/RNA polymerases"/>
    <property type="match status" value="1"/>
</dbReference>
<dbReference type="PANTHER" id="PTHR15503">
    <property type="entry name" value="LDOC1 RELATED"/>
    <property type="match status" value="1"/>
</dbReference>
<dbReference type="Gene3D" id="4.10.60.10">
    <property type="entry name" value="Zinc finger, CCHC-type"/>
    <property type="match status" value="1"/>
</dbReference>
<protein>
    <submittedName>
        <fullName evidence="4">Reverse transcriptase domain-containing protein</fullName>
    </submittedName>
</protein>
<dbReference type="Gene3D" id="3.10.10.10">
    <property type="entry name" value="HIV Type 1 Reverse Transcriptase, subunit A, domain 1"/>
    <property type="match status" value="1"/>
</dbReference>
<dbReference type="PANTHER" id="PTHR15503:SF45">
    <property type="entry name" value="RNA-DIRECTED DNA POLYMERASE HOMOLOG"/>
    <property type="match status" value="1"/>
</dbReference>
<dbReference type="Pfam" id="PF08284">
    <property type="entry name" value="RVP_2"/>
    <property type="match status" value="1"/>
</dbReference>